<keyword evidence="2" id="KW-0648">Protein biosynthesis</keyword>
<evidence type="ECO:0000313" key="5">
    <source>
        <dbReference type="Proteomes" id="UP000694402"/>
    </source>
</evidence>
<dbReference type="AlphaFoldDB" id="A0AAZ3NVM9"/>
<dbReference type="PANTHER" id="PTHR43636">
    <property type="entry name" value="ELONGATION FACTOR G, MITOCHONDRIAL"/>
    <property type="match status" value="1"/>
</dbReference>
<accession>A0AAZ3NVM9</accession>
<dbReference type="GeneTree" id="ENSGT00550000074911"/>
<evidence type="ECO:0000256" key="2">
    <source>
        <dbReference type="ARBA" id="ARBA00022917"/>
    </source>
</evidence>
<sequence>MQGENFLLPPKPIIQLVPPFKRDRPHISLLLTNRKAWQMTIQLLCLSMLMFDFTHKKQSGGSGQYGKVIVFLVQRFKNSYTKVEFEDQTVGTNIPKQFVPAVEKVCMPGCSLNHIGPSGFREACEKGPLTGHKISGVKFLLEDWTRMRSPSVQGRALLNKIPLNYMFGYATELQSCKALAPLVGCQDVN</sequence>
<dbReference type="Ensembl" id="ENSOTST00005141865.1">
    <property type="protein sequence ID" value="ENSOTSP00005108440.1"/>
    <property type="gene ID" value="ENSOTSG00005058739.1"/>
</dbReference>
<name>A0AAZ3NVM9_ONCTS</name>
<dbReference type="GO" id="GO:0003924">
    <property type="term" value="F:GTPase activity"/>
    <property type="evidence" value="ECO:0007669"/>
    <property type="project" value="TreeGrafter"/>
</dbReference>
<dbReference type="GeneID" id="121839077"/>
<evidence type="ECO:0000256" key="1">
    <source>
        <dbReference type="ARBA" id="ARBA00022768"/>
    </source>
</evidence>
<dbReference type="GO" id="GO:0005739">
    <property type="term" value="C:mitochondrion"/>
    <property type="evidence" value="ECO:0007669"/>
    <property type="project" value="TreeGrafter"/>
</dbReference>
<dbReference type="RefSeq" id="XP_042151779.1">
    <property type="nucleotide sequence ID" value="XM_042295845.1"/>
</dbReference>
<dbReference type="SMART" id="SM00889">
    <property type="entry name" value="EFG_IV"/>
    <property type="match status" value="1"/>
</dbReference>
<dbReference type="Proteomes" id="UP000694402">
    <property type="component" value="Unassembled WGS sequence"/>
</dbReference>
<dbReference type="Pfam" id="PF03764">
    <property type="entry name" value="EFG_IV"/>
    <property type="match status" value="1"/>
</dbReference>
<keyword evidence="5" id="KW-1185">Reference proteome</keyword>
<keyword evidence="1" id="KW-0251">Elongation factor</keyword>
<gene>
    <name evidence="4" type="primary">LOC121839077</name>
</gene>
<evidence type="ECO:0000313" key="4">
    <source>
        <dbReference type="Ensembl" id="ENSOTSP00005108440.1"/>
    </source>
</evidence>
<evidence type="ECO:0000259" key="3">
    <source>
        <dbReference type="SMART" id="SM00889"/>
    </source>
</evidence>
<reference evidence="4" key="2">
    <citation type="submission" date="2025-08" db="UniProtKB">
        <authorList>
            <consortium name="Ensembl"/>
        </authorList>
    </citation>
    <scope>IDENTIFICATION</scope>
</reference>
<reference evidence="5" key="1">
    <citation type="journal article" date="2018" name="PLoS ONE">
        <title>Chinook salmon (Oncorhynchus tshawytscha) genome and transcriptome.</title>
        <authorList>
            <person name="Christensen K.A."/>
            <person name="Leong J.S."/>
            <person name="Sakhrani D."/>
            <person name="Biagi C.A."/>
            <person name="Minkley D.R."/>
            <person name="Withler R.E."/>
            <person name="Rondeau E.B."/>
            <person name="Koop B.F."/>
            <person name="Devlin R.H."/>
        </authorList>
    </citation>
    <scope>NUCLEOTIDE SEQUENCE [LARGE SCALE GENOMIC DNA]</scope>
</reference>
<dbReference type="InterPro" id="IPR005517">
    <property type="entry name" value="Transl_elong_EFG/EF2_IV"/>
</dbReference>
<dbReference type="GO" id="GO:0070125">
    <property type="term" value="P:mitochondrial translational elongation"/>
    <property type="evidence" value="ECO:0007669"/>
    <property type="project" value="TreeGrafter"/>
</dbReference>
<protein>
    <recommendedName>
        <fullName evidence="3">Translation elongation factor EFG/EF2 domain-containing protein</fullName>
    </recommendedName>
</protein>
<dbReference type="GO" id="GO:0005525">
    <property type="term" value="F:GTP binding"/>
    <property type="evidence" value="ECO:0007669"/>
    <property type="project" value="InterPro"/>
</dbReference>
<feature type="domain" description="Translation elongation factor EFG/EF2" evidence="3">
    <location>
        <begin position="34"/>
        <end position="162"/>
    </location>
</feature>
<proteinExistence type="predicted"/>
<reference evidence="4" key="3">
    <citation type="submission" date="2025-09" db="UniProtKB">
        <authorList>
            <consortium name="Ensembl"/>
        </authorList>
    </citation>
    <scope>IDENTIFICATION</scope>
</reference>
<dbReference type="PANTHER" id="PTHR43636:SF2">
    <property type="entry name" value="ELONGATION FACTOR G, MITOCHONDRIAL"/>
    <property type="match status" value="1"/>
</dbReference>
<dbReference type="GO" id="GO:0003746">
    <property type="term" value="F:translation elongation factor activity"/>
    <property type="evidence" value="ECO:0007669"/>
    <property type="project" value="UniProtKB-KW"/>
</dbReference>
<organism evidence="4 5">
    <name type="scientific">Oncorhynchus tshawytscha</name>
    <name type="common">Chinook salmon</name>
    <name type="synonym">Salmo tshawytscha</name>
    <dbReference type="NCBI Taxonomy" id="74940"/>
    <lineage>
        <taxon>Eukaryota</taxon>
        <taxon>Metazoa</taxon>
        <taxon>Chordata</taxon>
        <taxon>Craniata</taxon>
        <taxon>Vertebrata</taxon>
        <taxon>Euteleostomi</taxon>
        <taxon>Actinopterygii</taxon>
        <taxon>Neopterygii</taxon>
        <taxon>Teleostei</taxon>
        <taxon>Protacanthopterygii</taxon>
        <taxon>Salmoniformes</taxon>
        <taxon>Salmonidae</taxon>
        <taxon>Salmoninae</taxon>
        <taxon>Oncorhynchus</taxon>
    </lineage>
</organism>
<dbReference type="KEGG" id="otw:121839077"/>